<feature type="transmembrane region" description="Helical" evidence="1">
    <location>
        <begin position="56"/>
        <end position="77"/>
    </location>
</feature>
<dbReference type="EMBL" id="JBHLZP010001156">
    <property type="protein sequence ID" value="MFB9840553.1"/>
    <property type="molecule type" value="Genomic_DNA"/>
</dbReference>
<sequence>AAADGVGADARVVAVAQYFRVGVIAVTTPPVLALVASGASPGAGGPSSPGWAVPHLVSGADQVAGLIALVAVALLGVRAGTRLRLPAPLVLGPMLTAALANLGGAAHGFAPAGLLQDLVFVGIGLEIGLRFDRPSLRHAGRAVGHLAAVTFVTCLACALLAWPLARVTRLSFADAYLATTPGGINAVLPAAVAAHANVTLVSSVQSLRLFGVVVAAPLLLRCVSAMRRTVRVRVPAETGAVRPE</sequence>
<dbReference type="NCBIfam" id="TIGR03082">
    <property type="entry name" value="Gneg_AbrB_dup"/>
    <property type="match status" value="1"/>
</dbReference>
<keyword evidence="1" id="KW-0812">Transmembrane</keyword>
<proteinExistence type="predicted"/>
<keyword evidence="3" id="KW-1185">Reference proteome</keyword>
<comment type="caution">
    <text evidence="2">The sequence shown here is derived from an EMBL/GenBank/DDBJ whole genome shotgun (WGS) entry which is preliminary data.</text>
</comment>
<feature type="transmembrane region" description="Helical" evidence="1">
    <location>
        <begin position="206"/>
        <end position="223"/>
    </location>
</feature>
<keyword evidence="1" id="KW-0472">Membrane</keyword>
<dbReference type="PANTHER" id="PTHR38457:SF1">
    <property type="entry name" value="REGULATOR ABRB-RELATED"/>
    <property type="match status" value="1"/>
</dbReference>
<dbReference type="Pfam" id="PF05145">
    <property type="entry name" value="AbrB"/>
    <property type="match status" value="1"/>
</dbReference>
<feature type="non-terminal residue" evidence="2">
    <location>
        <position position="1"/>
    </location>
</feature>
<dbReference type="PANTHER" id="PTHR38457">
    <property type="entry name" value="REGULATOR ABRB-RELATED"/>
    <property type="match status" value="1"/>
</dbReference>
<accession>A0ABV5YZU4</accession>
<name>A0ABV5YZU4_9ACTN</name>
<evidence type="ECO:0000256" key="1">
    <source>
        <dbReference type="SAM" id="Phobius"/>
    </source>
</evidence>
<evidence type="ECO:0000313" key="3">
    <source>
        <dbReference type="Proteomes" id="UP001589627"/>
    </source>
</evidence>
<organism evidence="2 3">
    <name type="scientific">Actinoallomurus acaciae</name>
    <dbReference type="NCBI Taxonomy" id="502577"/>
    <lineage>
        <taxon>Bacteria</taxon>
        <taxon>Bacillati</taxon>
        <taxon>Actinomycetota</taxon>
        <taxon>Actinomycetes</taxon>
        <taxon>Streptosporangiales</taxon>
        <taxon>Thermomonosporaceae</taxon>
        <taxon>Actinoallomurus</taxon>
    </lineage>
</organism>
<feature type="transmembrane region" description="Helical" evidence="1">
    <location>
        <begin position="143"/>
        <end position="165"/>
    </location>
</feature>
<gene>
    <name evidence="2" type="ORF">ACFFNX_51270</name>
</gene>
<dbReference type="RefSeq" id="WP_378213795.1">
    <property type="nucleotide sequence ID" value="NZ_JBHLZP010001156.1"/>
</dbReference>
<dbReference type="InterPro" id="IPR007820">
    <property type="entry name" value="AbrB_fam"/>
</dbReference>
<dbReference type="InterPro" id="IPR017516">
    <property type="entry name" value="AbrB_dup"/>
</dbReference>
<dbReference type="Proteomes" id="UP001589627">
    <property type="component" value="Unassembled WGS sequence"/>
</dbReference>
<evidence type="ECO:0000313" key="2">
    <source>
        <dbReference type="EMBL" id="MFB9840553.1"/>
    </source>
</evidence>
<reference evidence="2 3" key="1">
    <citation type="submission" date="2024-09" db="EMBL/GenBank/DDBJ databases">
        <authorList>
            <person name="Sun Q."/>
            <person name="Mori K."/>
        </authorList>
    </citation>
    <scope>NUCLEOTIDE SEQUENCE [LARGE SCALE GENOMIC DNA]</scope>
    <source>
        <strain evidence="2 3">TBRC 0563</strain>
    </source>
</reference>
<keyword evidence="1" id="KW-1133">Transmembrane helix</keyword>
<feature type="transmembrane region" description="Helical" evidence="1">
    <location>
        <begin position="89"/>
        <end position="107"/>
    </location>
</feature>
<protein>
    <submittedName>
        <fullName evidence="2">AbrB family transcriptional regulator</fullName>
    </submittedName>
</protein>